<dbReference type="AlphaFoldDB" id="A0A0R3RRQ9"/>
<accession>A0A0R3RRQ9</accession>
<keyword evidence="2" id="KW-1185">Reference proteome</keyword>
<evidence type="ECO:0000313" key="2">
    <source>
        <dbReference type="Proteomes" id="UP000050640"/>
    </source>
</evidence>
<proteinExistence type="predicted"/>
<evidence type="ECO:0000256" key="1">
    <source>
        <dbReference type="SAM" id="MobiDB-lite"/>
    </source>
</evidence>
<sequence length="204" mass="22580">MAFKIGDELINMIGDFTNMNRSPDFKSKTSENVQKAARIRIGRRHSLNLAVGVADEMPPFSTGNVATIRRQSIDKILHPSSAQPVNQRALSDSAHMREDIEQIETKHGKSGKLELFKDKNDKIEESELELLLEVTDSPSSTNSNASESQITRKEVSTNNGDNDNISVSSKKVPSTKIMQLHTKIINNMGHRGSIVLIDDDDGKP</sequence>
<evidence type="ECO:0000313" key="3">
    <source>
        <dbReference type="WBParaSite" id="EEL_0000444501-mRNA-1"/>
    </source>
</evidence>
<organism evidence="2 3">
    <name type="scientific">Elaeophora elaphi</name>
    <dbReference type="NCBI Taxonomy" id="1147741"/>
    <lineage>
        <taxon>Eukaryota</taxon>
        <taxon>Metazoa</taxon>
        <taxon>Ecdysozoa</taxon>
        <taxon>Nematoda</taxon>
        <taxon>Chromadorea</taxon>
        <taxon>Rhabditida</taxon>
        <taxon>Spirurina</taxon>
        <taxon>Spiruromorpha</taxon>
        <taxon>Filarioidea</taxon>
        <taxon>Onchocercidae</taxon>
        <taxon>Elaeophora</taxon>
    </lineage>
</organism>
<feature type="region of interest" description="Disordered" evidence="1">
    <location>
        <begin position="134"/>
        <end position="172"/>
    </location>
</feature>
<dbReference type="WBParaSite" id="EEL_0000444501-mRNA-1">
    <property type="protein sequence ID" value="EEL_0000444501-mRNA-1"/>
    <property type="gene ID" value="EEL_0000444501"/>
</dbReference>
<dbReference type="Proteomes" id="UP000050640">
    <property type="component" value="Unplaced"/>
</dbReference>
<reference evidence="3" key="1">
    <citation type="submission" date="2017-02" db="UniProtKB">
        <authorList>
            <consortium name="WormBaseParasite"/>
        </authorList>
    </citation>
    <scope>IDENTIFICATION</scope>
</reference>
<name>A0A0R3RRQ9_9BILA</name>
<feature type="compositionally biased region" description="Low complexity" evidence="1">
    <location>
        <begin position="134"/>
        <end position="148"/>
    </location>
</feature>
<protein>
    <submittedName>
        <fullName evidence="3">Uncharacterized protein</fullName>
    </submittedName>
</protein>
<feature type="compositionally biased region" description="Polar residues" evidence="1">
    <location>
        <begin position="156"/>
        <end position="172"/>
    </location>
</feature>